<evidence type="ECO:0000256" key="5">
    <source>
        <dbReference type="ARBA" id="ARBA00022801"/>
    </source>
</evidence>
<name>A0ABN2JY34_9MICO</name>
<dbReference type="SUPFAM" id="SSF109604">
    <property type="entry name" value="HD-domain/PDEase-like"/>
    <property type="match status" value="1"/>
</dbReference>
<dbReference type="NCBIfam" id="TIGR01596">
    <property type="entry name" value="cas3_HD"/>
    <property type="match status" value="1"/>
</dbReference>
<keyword evidence="6" id="KW-0347">Helicase</keyword>
<keyword evidence="5" id="KW-0378">Hydrolase</keyword>
<keyword evidence="7" id="KW-0067">ATP-binding</keyword>
<evidence type="ECO:0000256" key="8">
    <source>
        <dbReference type="ARBA" id="ARBA00023118"/>
    </source>
</evidence>
<sequence>MITEGVWPRAITAPTGTGKSNVVDVHVFANALNAVGQGPRVPRRLAVVVNRRAIVDQHLVHAAEIQQALDAPDRPEILAAVQAALAGLAEPLGSSHGDAPTLSVVSMRGGQPSLLEPEGVQRASSREWLDDPRRCMVICATPDMWGSRLLFRGYGTAPLARPRDAGLLALDAAVIVDEAHLSHQLLTTARDVSALSHAGAARLDVPALQVVSTTATATNSTPVGDQVVTVEARDIDGDGRDPELRRRLVGTKSIKRIISASQPASKKAGAAYVNEIAERAAALRHEAGTARSDAACTIGVIVNHVATAAQVADRLRKFHGLTVVTWVGRMRPMDVEEMGAAYPGVFTVEGSPTVDALVTSQTAEVGVDLDLAGMVTELAPASALVQRFGRVNRRGRRTDAVVEVMVPPAPPSTDRMPYLRDDLVASYVWLQEIAARGGDASPWGLSGPTAPPLPVTKPSRLAWSRVRPSDADLLSSTSLPLFQEPDLAFWLRDDLTAETAMVGVVVRTLPIDDASAAALIVATLPVDREILPATITTARAVLERLIGSGRDDHERIFLVAADGKTASPQRDGDAISTQLTPGAMVVVDADHRLVLEGVLVDDVPGRLARLKPLEDHPEYVVLGGADAEDLLAVTDGEEQDELASERLGMPSTVAASFDTEGDDAWVVLVPKDAVLKDESIRQELTASSQGVHLEDHCRDVAERAQRLGIDLGLPGDLLAVLYAAGIWHDAGKRDRRFQKYRLLNTTGPLLAKSSQRPAWKVRRERGGLPPAWRHEQLSAALAWLALSGDLDESRRVLVARLAGTSHGWGRPFFPHGSVGLADDTELPGSLAASRALFDSTAWHDVIETTEALYGIWGCAYLEALVRAADGTVSKEGH</sequence>
<dbReference type="SUPFAM" id="SSF52540">
    <property type="entry name" value="P-loop containing nucleoside triphosphate hydrolases"/>
    <property type="match status" value="1"/>
</dbReference>
<evidence type="ECO:0000259" key="9">
    <source>
        <dbReference type="PROSITE" id="PS51643"/>
    </source>
</evidence>
<evidence type="ECO:0000313" key="11">
    <source>
        <dbReference type="Proteomes" id="UP001501475"/>
    </source>
</evidence>
<evidence type="ECO:0000313" key="10">
    <source>
        <dbReference type="EMBL" id="GAA1743210.1"/>
    </source>
</evidence>
<evidence type="ECO:0000256" key="1">
    <source>
        <dbReference type="ARBA" id="ARBA00006847"/>
    </source>
</evidence>
<dbReference type="Pfam" id="PF22590">
    <property type="entry name" value="Cas3-like_C_2"/>
    <property type="match status" value="1"/>
</dbReference>
<evidence type="ECO:0000256" key="3">
    <source>
        <dbReference type="ARBA" id="ARBA00022723"/>
    </source>
</evidence>
<dbReference type="Gene3D" id="3.40.50.300">
    <property type="entry name" value="P-loop containing nucleotide triphosphate hydrolases"/>
    <property type="match status" value="2"/>
</dbReference>
<keyword evidence="3" id="KW-0479">Metal-binding</keyword>
<gene>
    <name evidence="10" type="ORF">GCM10009810_00060</name>
</gene>
<proteinExistence type="inferred from homology"/>
<reference evidence="10 11" key="1">
    <citation type="journal article" date="2019" name="Int. J. Syst. Evol. Microbiol.">
        <title>The Global Catalogue of Microorganisms (GCM) 10K type strain sequencing project: providing services to taxonomists for standard genome sequencing and annotation.</title>
        <authorList>
            <consortium name="The Broad Institute Genomics Platform"/>
            <consortium name="The Broad Institute Genome Sequencing Center for Infectious Disease"/>
            <person name="Wu L."/>
            <person name="Ma J."/>
        </authorList>
    </citation>
    <scope>NUCLEOTIDE SEQUENCE [LARGE SCALE GENOMIC DNA]</scope>
    <source>
        <strain evidence="10 11">JCM 15591</strain>
    </source>
</reference>
<keyword evidence="4" id="KW-0547">Nucleotide-binding</keyword>
<keyword evidence="11" id="KW-1185">Reference proteome</keyword>
<feature type="domain" description="HD Cas3-type" evidence="9">
    <location>
        <begin position="686"/>
        <end position="871"/>
    </location>
</feature>
<dbReference type="InterPro" id="IPR027417">
    <property type="entry name" value="P-loop_NTPase"/>
</dbReference>
<evidence type="ECO:0000256" key="2">
    <source>
        <dbReference type="ARBA" id="ARBA00009046"/>
    </source>
</evidence>
<dbReference type="InterPro" id="IPR006483">
    <property type="entry name" value="CRISPR-assoc_Cas3_HD"/>
</dbReference>
<accession>A0ABN2JY34</accession>
<dbReference type="EMBL" id="BAAAPN010000001">
    <property type="protein sequence ID" value="GAA1743210.1"/>
    <property type="molecule type" value="Genomic_DNA"/>
</dbReference>
<organism evidence="10 11">
    <name type="scientific">Nostocoides vanveenii</name>
    <dbReference type="NCBI Taxonomy" id="330835"/>
    <lineage>
        <taxon>Bacteria</taxon>
        <taxon>Bacillati</taxon>
        <taxon>Actinomycetota</taxon>
        <taxon>Actinomycetes</taxon>
        <taxon>Micrococcales</taxon>
        <taxon>Intrasporangiaceae</taxon>
        <taxon>Nostocoides</taxon>
    </lineage>
</organism>
<comment type="similarity">
    <text evidence="2">In the central section; belongs to the CRISPR-associated helicase Cas3 family.</text>
</comment>
<dbReference type="PROSITE" id="PS51643">
    <property type="entry name" value="HD_CAS3"/>
    <property type="match status" value="1"/>
</dbReference>
<keyword evidence="8" id="KW-0051">Antiviral defense</keyword>
<dbReference type="InterPro" id="IPR054712">
    <property type="entry name" value="Cas3-like_dom"/>
</dbReference>
<dbReference type="InterPro" id="IPR038257">
    <property type="entry name" value="CRISPR-assoc_Cas3_HD_sf"/>
</dbReference>
<protein>
    <recommendedName>
        <fullName evidence="9">HD Cas3-type domain-containing protein</fullName>
    </recommendedName>
</protein>
<dbReference type="Proteomes" id="UP001501475">
    <property type="component" value="Unassembled WGS sequence"/>
</dbReference>
<comment type="similarity">
    <text evidence="1">In the N-terminal section; belongs to the CRISPR-associated nuclease Cas3-HD family.</text>
</comment>
<comment type="caution">
    <text evidence="10">The sequence shown here is derived from an EMBL/GenBank/DDBJ whole genome shotgun (WGS) entry which is preliminary data.</text>
</comment>
<evidence type="ECO:0000256" key="7">
    <source>
        <dbReference type="ARBA" id="ARBA00022840"/>
    </source>
</evidence>
<evidence type="ECO:0000256" key="6">
    <source>
        <dbReference type="ARBA" id="ARBA00022806"/>
    </source>
</evidence>
<dbReference type="Gene3D" id="1.10.3210.30">
    <property type="match status" value="1"/>
</dbReference>
<evidence type="ECO:0000256" key="4">
    <source>
        <dbReference type="ARBA" id="ARBA00022741"/>
    </source>
</evidence>